<organism evidence="4 5">
    <name type="scientific">Quadrisphaera granulorum</name>
    <dbReference type="NCBI Taxonomy" id="317664"/>
    <lineage>
        <taxon>Bacteria</taxon>
        <taxon>Bacillati</taxon>
        <taxon>Actinomycetota</taxon>
        <taxon>Actinomycetes</taxon>
        <taxon>Kineosporiales</taxon>
        <taxon>Kineosporiaceae</taxon>
        <taxon>Quadrisphaera</taxon>
    </lineage>
</organism>
<dbReference type="Pfam" id="PF08223">
    <property type="entry name" value="PaaX_C"/>
    <property type="match status" value="1"/>
</dbReference>
<accession>A0A316A1Q0</accession>
<dbReference type="AlphaFoldDB" id="A0A316A1Q0"/>
<name>A0A316A1Q0_9ACTN</name>
<dbReference type="PIRSF" id="PIRSF020623">
    <property type="entry name" value="PaaX"/>
    <property type="match status" value="1"/>
</dbReference>
<protein>
    <submittedName>
        <fullName evidence="4">PaaX family transcriptional regulator</fullName>
    </submittedName>
</protein>
<dbReference type="InterPro" id="IPR011965">
    <property type="entry name" value="PaaX_trns_reg"/>
</dbReference>
<dbReference type="OrthoDB" id="2270427at2"/>
<comment type="caution">
    <text evidence="4">The sequence shown here is derived from an EMBL/GenBank/DDBJ whole genome shotgun (WGS) entry which is preliminary data.</text>
</comment>
<dbReference type="Gene3D" id="1.10.10.10">
    <property type="entry name" value="Winged helix-like DNA-binding domain superfamily/Winged helix DNA-binding domain"/>
    <property type="match status" value="1"/>
</dbReference>
<evidence type="ECO:0000313" key="4">
    <source>
        <dbReference type="EMBL" id="PWJ51158.1"/>
    </source>
</evidence>
<dbReference type="InterPro" id="IPR013225">
    <property type="entry name" value="PaaX_C"/>
</dbReference>
<evidence type="ECO:0000259" key="3">
    <source>
        <dbReference type="Pfam" id="PF20803"/>
    </source>
</evidence>
<dbReference type="InterPro" id="IPR048846">
    <property type="entry name" value="PaaX-like_central"/>
</dbReference>
<evidence type="ECO:0000313" key="5">
    <source>
        <dbReference type="Proteomes" id="UP000245469"/>
    </source>
</evidence>
<feature type="domain" description="Transcriptional repressor PaaX-like C-terminal" evidence="2">
    <location>
        <begin position="195"/>
        <end position="269"/>
    </location>
</feature>
<dbReference type="PANTHER" id="PTHR30319">
    <property type="entry name" value="PHENYLACETIC ACID REGULATOR-RELATED TRANSCRIPTIONAL REPRESSOR"/>
    <property type="match status" value="1"/>
</dbReference>
<evidence type="ECO:0000259" key="1">
    <source>
        <dbReference type="Pfam" id="PF07848"/>
    </source>
</evidence>
<dbReference type="EMBL" id="QGDQ01000021">
    <property type="protein sequence ID" value="PWJ51158.1"/>
    <property type="molecule type" value="Genomic_DNA"/>
</dbReference>
<feature type="domain" description="Transcriptional repressor PaaX-like central Cas2-like" evidence="3">
    <location>
        <begin position="113"/>
        <end position="157"/>
    </location>
</feature>
<dbReference type="RefSeq" id="WP_109775455.1">
    <property type="nucleotide sequence ID" value="NZ_QGDQ01000021.1"/>
</dbReference>
<proteinExistence type="predicted"/>
<dbReference type="Pfam" id="PF20803">
    <property type="entry name" value="PaaX_M"/>
    <property type="match status" value="1"/>
</dbReference>
<dbReference type="PANTHER" id="PTHR30319:SF1">
    <property type="entry name" value="TRANSCRIPTIONAL REPRESSOR PAAX"/>
    <property type="match status" value="1"/>
</dbReference>
<dbReference type="GO" id="GO:0006351">
    <property type="term" value="P:DNA-templated transcription"/>
    <property type="evidence" value="ECO:0007669"/>
    <property type="project" value="InterPro"/>
</dbReference>
<sequence>MTSALEAVRPAVVEGSVLARKPRQLLLALFGEYVCDQYFEPLRTSVLIGALEPAGFAAPAVRTSLDRMVESGMLARRRLGREVGFELTASGVDVLRGASERVKGAEPFAPQGEGWTVVAFTLPEDQRALRHRLRAALTWAGFAALRDGLWIAPGAVDLAAVLDDVEDELPPGAVTAFAASELPGYPMADAVRVAWDVAGIRRAHEEFIAAWEHPDAAAGLPALTRHVLLVADWLALLRVDPRLPPQYMGEDWPATRSVDVFTARHRAFAFPGVRDFAARVS</sequence>
<evidence type="ECO:0000259" key="2">
    <source>
        <dbReference type="Pfam" id="PF08223"/>
    </source>
</evidence>
<gene>
    <name evidence="4" type="ORF">BXY45_12135</name>
</gene>
<keyword evidence="5" id="KW-1185">Reference proteome</keyword>
<dbReference type="Proteomes" id="UP000245469">
    <property type="component" value="Unassembled WGS sequence"/>
</dbReference>
<dbReference type="Pfam" id="PF07848">
    <property type="entry name" value="PaaX"/>
    <property type="match status" value="1"/>
</dbReference>
<reference evidence="4 5" key="1">
    <citation type="submission" date="2018-03" db="EMBL/GenBank/DDBJ databases">
        <title>Genomic Encyclopedia of Archaeal and Bacterial Type Strains, Phase II (KMG-II): from individual species to whole genera.</title>
        <authorList>
            <person name="Goeker M."/>
        </authorList>
    </citation>
    <scope>NUCLEOTIDE SEQUENCE [LARGE SCALE GENOMIC DNA]</scope>
    <source>
        <strain evidence="4 5">DSM 44889</strain>
    </source>
</reference>
<dbReference type="Gene3D" id="3.30.70.2650">
    <property type="match status" value="1"/>
</dbReference>
<dbReference type="InterPro" id="IPR012906">
    <property type="entry name" value="PaaX-like_N"/>
</dbReference>
<dbReference type="InterPro" id="IPR036388">
    <property type="entry name" value="WH-like_DNA-bd_sf"/>
</dbReference>
<feature type="domain" description="Transcriptional repressor PaaX-like N-terminal" evidence="1">
    <location>
        <begin position="23"/>
        <end position="90"/>
    </location>
</feature>